<dbReference type="SUPFAM" id="SSF51316">
    <property type="entry name" value="Mss4-like"/>
    <property type="match status" value="1"/>
</dbReference>
<organism evidence="6 7">
    <name type="scientific">Balneatrix alpica</name>
    <dbReference type="NCBI Taxonomy" id="75684"/>
    <lineage>
        <taxon>Bacteria</taxon>
        <taxon>Pseudomonadati</taxon>
        <taxon>Pseudomonadota</taxon>
        <taxon>Gammaproteobacteria</taxon>
        <taxon>Oceanospirillales</taxon>
        <taxon>Balneatrichaceae</taxon>
        <taxon>Balneatrix</taxon>
    </lineage>
</organism>
<comment type="similarity">
    <text evidence="1">Belongs to the MsrB Met sulfoxide reductase family.</text>
</comment>
<dbReference type="EC" id="1.8.4.12" evidence="2"/>
<feature type="domain" description="MsrB" evidence="5">
    <location>
        <begin position="12"/>
        <end position="134"/>
    </location>
</feature>
<dbReference type="Proteomes" id="UP001589628">
    <property type="component" value="Unassembled WGS sequence"/>
</dbReference>
<dbReference type="InterPro" id="IPR002579">
    <property type="entry name" value="Met_Sox_Rdtase_MsrB_dom"/>
</dbReference>
<accession>A0ABV5Z9C7</accession>
<reference evidence="6 7" key="1">
    <citation type="submission" date="2024-09" db="EMBL/GenBank/DDBJ databases">
        <authorList>
            <person name="Sun Q."/>
            <person name="Mori K."/>
        </authorList>
    </citation>
    <scope>NUCLEOTIDE SEQUENCE [LARGE SCALE GENOMIC DNA]</scope>
    <source>
        <strain evidence="6 7">ATCC 51285</strain>
    </source>
</reference>
<dbReference type="PANTHER" id="PTHR10173">
    <property type="entry name" value="METHIONINE SULFOXIDE REDUCTASE"/>
    <property type="match status" value="1"/>
</dbReference>
<keyword evidence="7" id="KW-1185">Reference proteome</keyword>
<sequence length="136" mass="15559">MQLVIELKSLDEAQWRERLTPDQYRICRQAQTEPPFSGRYYFHDQVGCYHCVCCNGALFSSEQKYLSGQGWPSFWAPLHQRAIKTRLDERGDVVRTQVVCARCQAHLGHLFEDGPPPTGLRFSINSAALKFVAVEV</sequence>
<dbReference type="PROSITE" id="PS51790">
    <property type="entry name" value="MSRB"/>
    <property type="match status" value="1"/>
</dbReference>
<dbReference type="RefSeq" id="WP_035461601.1">
    <property type="nucleotide sequence ID" value="NZ_JAUESS010000018.1"/>
</dbReference>
<evidence type="ECO:0000313" key="7">
    <source>
        <dbReference type="Proteomes" id="UP001589628"/>
    </source>
</evidence>
<gene>
    <name evidence="6" type="primary">msrB</name>
    <name evidence="6" type="ORF">ACFFLH_03385</name>
</gene>
<dbReference type="InterPro" id="IPR011057">
    <property type="entry name" value="Mss4-like_sf"/>
</dbReference>
<comment type="catalytic activity">
    <reaction evidence="4">
        <text>L-methionyl-[protein] + [thioredoxin]-disulfide + H2O = L-methionyl-(R)-S-oxide-[protein] + [thioredoxin]-dithiol</text>
        <dbReference type="Rhea" id="RHEA:24164"/>
        <dbReference type="Rhea" id="RHEA-COMP:10698"/>
        <dbReference type="Rhea" id="RHEA-COMP:10700"/>
        <dbReference type="Rhea" id="RHEA-COMP:12313"/>
        <dbReference type="Rhea" id="RHEA-COMP:12314"/>
        <dbReference type="ChEBI" id="CHEBI:15377"/>
        <dbReference type="ChEBI" id="CHEBI:16044"/>
        <dbReference type="ChEBI" id="CHEBI:29950"/>
        <dbReference type="ChEBI" id="CHEBI:45764"/>
        <dbReference type="ChEBI" id="CHEBI:50058"/>
        <dbReference type="EC" id="1.8.4.12"/>
    </reaction>
</comment>
<dbReference type="Pfam" id="PF01641">
    <property type="entry name" value="SelR"/>
    <property type="match status" value="1"/>
</dbReference>
<comment type="caution">
    <text evidence="6">The sequence shown here is derived from an EMBL/GenBank/DDBJ whole genome shotgun (WGS) entry which is preliminary data.</text>
</comment>
<dbReference type="NCBIfam" id="TIGR00357">
    <property type="entry name" value="peptide-methionine (R)-S-oxide reductase MsrB"/>
    <property type="match status" value="1"/>
</dbReference>
<proteinExistence type="inferred from homology"/>
<evidence type="ECO:0000313" key="6">
    <source>
        <dbReference type="EMBL" id="MFB9885450.1"/>
    </source>
</evidence>
<evidence type="ECO:0000256" key="3">
    <source>
        <dbReference type="ARBA" id="ARBA00023002"/>
    </source>
</evidence>
<dbReference type="GO" id="GO:0033743">
    <property type="term" value="F:peptide-methionine (R)-S-oxide reductase activity"/>
    <property type="evidence" value="ECO:0007669"/>
    <property type="project" value="UniProtKB-EC"/>
</dbReference>
<evidence type="ECO:0000256" key="1">
    <source>
        <dbReference type="ARBA" id="ARBA00007174"/>
    </source>
</evidence>
<evidence type="ECO:0000256" key="2">
    <source>
        <dbReference type="ARBA" id="ARBA00012499"/>
    </source>
</evidence>
<protein>
    <recommendedName>
        <fullName evidence="2">peptide-methionine (R)-S-oxide reductase</fullName>
        <ecNumber evidence="2">1.8.4.12</ecNumber>
    </recommendedName>
</protein>
<dbReference type="EMBL" id="JBHLZN010000001">
    <property type="protein sequence ID" value="MFB9885450.1"/>
    <property type="molecule type" value="Genomic_DNA"/>
</dbReference>
<keyword evidence="3 6" id="KW-0560">Oxidoreductase</keyword>
<dbReference type="Gene3D" id="2.170.150.20">
    <property type="entry name" value="Peptide methionine sulfoxide reductase"/>
    <property type="match status" value="1"/>
</dbReference>
<name>A0ABV5Z9C7_9GAMM</name>
<evidence type="ECO:0000259" key="5">
    <source>
        <dbReference type="PROSITE" id="PS51790"/>
    </source>
</evidence>
<dbReference type="PANTHER" id="PTHR10173:SF52">
    <property type="entry name" value="METHIONINE-R-SULFOXIDE REDUCTASE B1"/>
    <property type="match status" value="1"/>
</dbReference>
<evidence type="ECO:0000256" key="4">
    <source>
        <dbReference type="ARBA" id="ARBA00048488"/>
    </source>
</evidence>
<dbReference type="InterPro" id="IPR028427">
    <property type="entry name" value="Met_Sox_Rdtase_MsrB"/>
</dbReference>